<accession>A0A9Q0RL01</accession>
<protein>
    <submittedName>
        <fullName evidence="2">Uncharacterized protein</fullName>
    </submittedName>
</protein>
<feature type="region of interest" description="Disordered" evidence="1">
    <location>
        <begin position="260"/>
        <end position="287"/>
    </location>
</feature>
<organism evidence="2 3">
    <name type="scientific">Blomia tropicalis</name>
    <name type="common">Mite</name>
    <dbReference type="NCBI Taxonomy" id="40697"/>
    <lineage>
        <taxon>Eukaryota</taxon>
        <taxon>Metazoa</taxon>
        <taxon>Ecdysozoa</taxon>
        <taxon>Arthropoda</taxon>
        <taxon>Chelicerata</taxon>
        <taxon>Arachnida</taxon>
        <taxon>Acari</taxon>
        <taxon>Acariformes</taxon>
        <taxon>Sarcoptiformes</taxon>
        <taxon>Astigmata</taxon>
        <taxon>Glycyphagoidea</taxon>
        <taxon>Echimyopodidae</taxon>
        <taxon>Blomia</taxon>
    </lineage>
</organism>
<comment type="caution">
    <text evidence="2">The sequence shown here is derived from an EMBL/GenBank/DDBJ whole genome shotgun (WGS) entry which is preliminary data.</text>
</comment>
<evidence type="ECO:0000313" key="3">
    <source>
        <dbReference type="Proteomes" id="UP001142055"/>
    </source>
</evidence>
<evidence type="ECO:0000256" key="1">
    <source>
        <dbReference type="SAM" id="MobiDB-lite"/>
    </source>
</evidence>
<dbReference type="AlphaFoldDB" id="A0A9Q0RL01"/>
<dbReference type="Proteomes" id="UP001142055">
    <property type="component" value="Chromosome 3"/>
</dbReference>
<feature type="compositionally biased region" description="Low complexity" evidence="1">
    <location>
        <begin position="275"/>
        <end position="285"/>
    </location>
</feature>
<evidence type="ECO:0000313" key="2">
    <source>
        <dbReference type="EMBL" id="KAJ6218211.1"/>
    </source>
</evidence>
<reference evidence="2" key="1">
    <citation type="submission" date="2022-12" db="EMBL/GenBank/DDBJ databases">
        <title>Genome assemblies of Blomia tropicalis.</title>
        <authorList>
            <person name="Cui Y."/>
        </authorList>
    </citation>
    <scope>NUCLEOTIDE SEQUENCE</scope>
    <source>
        <tissue evidence="2">Adult mites</tissue>
    </source>
</reference>
<name>A0A9Q0RL01_BLOTA</name>
<sequence>MPSTILVNNLCQQRNNNRKKSFMMSEKCDEQNIMMDTINPMVHTDESCNQGYNRKSIDEKSNEDNTSNNHQLMPITNGLHENDEDEQQSDDSTNTEKGHLTVPEIIEVLKNLAACAAKAYERAASLRLDISELNKTGDNKDTIVTETIRYLEAAIENYDAIHKFKHAGTLHYRCSRILKMMNASHEEVDRHHEKALEYFTKPDHELKQRKRIDGLKISCYSSYSTLQRMHHEIEKFHHTTTTTTTTNTIKFHSDGCYRDSDDSDSTHSTTPPPSSTGSTHGTSTPITPAIQFYGEDRHDYHHNSNDFFDSFMADNFFHESERPREASTNSSLTALSPPHSLLHGHNALHKTTFRCIEDRIESARKLVKKLNKLCPFYEVSTNGDDAGRVYCRICDRYLGAVSSTLKNHVNTQEHRQAYEDSHPDPMVNSNSQSNVTMRPFTTNNPSTTTTITTTANQSVVSTPTTSNGTIGSFSNGLIANRVNTTNGDIANGTNFVTNNDGTNKINYANEQQQAQSQQQSMISGIVPDRPFNMMEAQSYQSTIQQMDSKIRLHGKYMDYELNPNVSTNGSSETIQMPGNWVNGNEQTRVIQTTQPYLFNCPPNNLINFVDNTTPVSTLGCTLKPNPTGSVLMQTNLNQPNYVLGPGNGVPGQNVTSVTDSTPITTNMTVLAYQ</sequence>
<feature type="region of interest" description="Disordered" evidence="1">
    <location>
        <begin position="44"/>
        <end position="96"/>
    </location>
</feature>
<dbReference type="EMBL" id="JAPWDV010000003">
    <property type="protein sequence ID" value="KAJ6218211.1"/>
    <property type="molecule type" value="Genomic_DNA"/>
</dbReference>
<keyword evidence="3" id="KW-1185">Reference proteome</keyword>
<gene>
    <name evidence="2" type="ORF">RDWZM_009368</name>
</gene>
<proteinExistence type="predicted"/>